<dbReference type="PANTHER" id="PTHR36512:SF3">
    <property type="entry name" value="BLR5678 PROTEIN"/>
    <property type="match status" value="1"/>
</dbReference>
<protein>
    <submittedName>
        <fullName evidence="2">P1 family peptidase</fullName>
    </submittedName>
</protein>
<dbReference type="SUPFAM" id="SSF56266">
    <property type="entry name" value="DmpA/ArgJ-like"/>
    <property type="match status" value="1"/>
</dbReference>
<dbReference type="Proteomes" id="UP000594468">
    <property type="component" value="Chromosome"/>
</dbReference>
<dbReference type="CDD" id="cd02252">
    <property type="entry name" value="nylC_like"/>
    <property type="match status" value="1"/>
</dbReference>
<evidence type="ECO:0000313" key="2">
    <source>
        <dbReference type="EMBL" id="QPC80487.1"/>
    </source>
</evidence>
<dbReference type="AlphaFoldDB" id="A0A7S8ICG0"/>
<dbReference type="KEGG" id="pmet:G4Y79_12245"/>
<gene>
    <name evidence="2" type="ORF">G4Y79_12245</name>
</gene>
<evidence type="ECO:0000256" key="1">
    <source>
        <dbReference type="ARBA" id="ARBA00007068"/>
    </source>
</evidence>
<evidence type="ECO:0000313" key="3">
    <source>
        <dbReference type="Proteomes" id="UP000594468"/>
    </source>
</evidence>
<dbReference type="Pfam" id="PF03576">
    <property type="entry name" value="Peptidase_S58"/>
    <property type="match status" value="1"/>
</dbReference>
<comment type="similarity">
    <text evidence="1">Belongs to the peptidase S58 family.</text>
</comment>
<sequence>MTLTNTLTDVPGIRVGHATDLLAATGCTVILCPPNTIGAVDVRGGAPGTRETDLLRPENSVQAVNAVVLAGGSAFGLNASTGVMRYLAEQGEGYRTATGQIVPIVVSAILFDLGIGQADVYPDAAMGYTACQAATSEEVAQGTIGAGTGAMLGAMMGPAQATKGGIGSASMAIGEELVVSAIVAVNAVGDVVGESGRIIAGLRDSQTDKFVGVLNMLRQMPPVAGDASGVENTVIGAIATNAKLTKAQAYKVAQMAHDGIARAVRPAHTPFDGDTIFALATGEVAAETAVVGAFAAEVMATAIRNAVHAATSLHGVRAIDNA</sequence>
<dbReference type="InterPro" id="IPR016117">
    <property type="entry name" value="ArgJ-like_dom_sf"/>
</dbReference>
<organism evidence="2 3">
    <name type="scientific">Phototrophicus methaneseepsis</name>
    <dbReference type="NCBI Taxonomy" id="2710758"/>
    <lineage>
        <taxon>Bacteria</taxon>
        <taxon>Bacillati</taxon>
        <taxon>Chloroflexota</taxon>
        <taxon>Candidatus Thermofontia</taxon>
        <taxon>Phototrophicales</taxon>
        <taxon>Phototrophicaceae</taxon>
        <taxon>Phototrophicus</taxon>
    </lineage>
</organism>
<dbReference type="Gene3D" id="3.60.70.12">
    <property type="entry name" value="L-amino peptidase D-ALA esterase/amidase"/>
    <property type="match status" value="1"/>
</dbReference>
<accession>A0A7S8ICG0</accession>
<proteinExistence type="inferred from homology"/>
<dbReference type="PANTHER" id="PTHR36512">
    <property type="entry name" value="D-AMINOPEPTIDASE"/>
    <property type="match status" value="1"/>
</dbReference>
<dbReference type="RefSeq" id="WP_195168562.1">
    <property type="nucleotide sequence ID" value="NZ_CP062983.1"/>
</dbReference>
<reference evidence="2 3" key="1">
    <citation type="submission" date="2020-02" db="EMBL/GenBank/DDBJ databases">
        <authorList>
            <person name="Zheng R.K."/>
            <person name="Sun C.M."/>
        </authorList>
    </citation>
    <scope>NUCLEOTIDE SEQUENCE [LARGE SCALE GENOMIC DNA]</scope>
    <source>
        <strain evidence="3">rifampicinis</strain>
    </source>
</reference>
<dbReference type="EMBL" id="CP062983">
    <property type="protein sequence ID" value="QPC80487.1"/>
    <property type="molecule type" value="Genomic_DNA"/>
</dbReference>
<dbReference type="GO" id="GO:0004177">
    <property type="term" value="F:aminopeptidase activity"/>
    <property type="evidence" value="ECO:0007669"/>
    <property type="project" value="TreeGrafter"/>
</dbReference>
<name>A0A7S8ICG0_9CHLR</name>
<keyword evidence="3" id="KW-1185">Reference proteome</keyword>
<dbReference type="InterPro" id="IPR005321">
    <property type="entry name" value="Peptidase_S58_DmpA"/>
</dbReference>